<dbReference type="Gene3D" id="6.10.340.10">
    <property type="match status" value="1"/>
</dbReference>
<keyword evidence="4 6" id="KW-1133">Transmembrane helix</keyword>
<dbReference type="NCBIfam" id="TIGR00254">
    <property type="entry name" value="GGDEF"/>
    <property type="match status" value="1"/>
</dbReference>
<dbReference type="STRING" id="341036.SAMN05660649_02883"/>
<feature type="domain" description="HD-GYP" evidence="9">
    <location>
        <begin position="521"/>
        <end position="716"/>
    </location>
</feature>
<dbReference type="GO" id="GO:0007165">
    <property type="term" value="P:signal transduction"/>
    <property type="evidence" value="ECO:0007669"/>
    <property type="project" value="InterPro"/>
</dbReference>
<evidence type="ECO:0000313" key="11">
    <source>
        <dbReference type="Proteomes" id="UP000199337"/>
    </source>
</evidence>
<dbReference type="InterPro" id="IPR000160">
    <property type="entry name" value="GGDEF_dom"/>
</dbReference>
<dbReference type="PROSITE" id="PS51832">
    <property type="entry name" value="HD_GYP"/>
    <property type="match status" value="1"/>
</dbReference>
<dbReference type="Gene3D" id="3.30.70.270">
    <property type="match status" value="1"/>
</dbReference>
<dbReference type="SMART" id="SM00471">
    <property type="entry name" value="HDc"/>
    <property type="match status" value="1"/>
</dbReference>
<evidence type="ECO:0000256" key="2">
    <source>
        <dbReference type="ARBA" id="ARBA00022475"/>
    </source>
</evidence>
<evidence type="ECO:0000256" key="6">
    <source>
        <dbReference type="SAM" id="Phobius"/>
    </source>
</evidence>
<evidence type="ECO:0000259" key="8">
    <source>
        <dbReference type="PROSITE" id="PS50887"/>
    </source>
</evidence>
<dbReference type="InterPro" id="IPR037522">
    <property type="entry name" value="HD_GYP_dom"/>
</dbReference>
<proteinExistence type="predicted"/>
<comment type="subcellular location">
    <subcellularLocation>
        <location evidence="1">Cell membrane</location>
        <topology evidence="1">Multi-pass membrane protein</topology>
    </subcellularLocation>
</comment>
<dbReference type="SUPFAM" id="SSF109604">
    <property type="entry name" value="HD-domain/PDEase-like"/>
    <property type="match status" value="1"/>
</dbReference>
<dbReference type="RefSeq" id="WP_092472080.1">
    <property type="nucleotide sequence ID" value="NZ_FOOX01000010.1"/>
</dbReference>
<evidence type="ECO:0000313" key="10">
    <source>
        <dbReference type="EMBL" id="SFG83871.1"/>
    </source>
</evidence>
<dbReference type="SMART" id="SM00267">
    <property type="entry name" value="GGDEF"/>
    <property type="match status" value="1"/>
</dbReference>
<evidence type="ECO:0000256" key="5">
    <source>
        <dbReference type="ARBA" id="ARBA00023136"/>
    </source>
</evidence>
<organism evidence="10 11">
    <name type="scientific">Desulfotruncus arcticus DSM 17038</name>
    <dbReference type="NCBI Taxonomy" id="1121424"/>
    <lineage>
        <taxon>Bacteria</taxon>
        <taxon>Bacillati</taxon>
        <taxon>Bacillota</taxon>
        <taxon>Clostridia</taxon>
        <taxon>Eubacteriales</taxon>
        <taxon>Desulfallaceae</taxon>
        <taxon>Desulfotruncus</taxon>
    </lineage>
</organism>
<dbReference type="InterPro" id="IPR003660">
    <property type="entry name" value="HAMP_dom"/>
</dbReference>
<evidence type="ECO:0000259" key="9">
    <source>
        <dbReference type="PROSITE" id="PS51832"/>
    </source>
</evidence>
<dbReference type="InterPro" id="IPR043128">
    <property type="entry name" value="Rev_trsase/Diguanyl_cyclase"/>
</dbReference>
<dbReference type="InterPro" id="IPR029151">
    <property type="entry name" value="Sensor-like_sf"/>
</dbReference>
<dbReference type="PANTHER" id="PTHR43155:SF2">
    <property type="entry name" value="CYCLIC DI-GMP PHOSPHODIESTERASE PA4108"/>
    <property type="match status" value="1"/>
</dbReference>
<dbReference type="CDD" id="cd12912">
    <property type="entry name" value="PDC2_MCP_like"/>
    <property type="match status" value="1"/>
</dbReference>
<dbReference type="CDD" id="cd06225">
    <property type="entry name" value="HAMP"/>
    <property type="match status" value="1"/>
</dbReference>
<evidence type="ECO:0000256" key="4">
    <source>
        <dbReference type="ARBA" id="ARBA00022989"/>
    </source>
</evidence>
<name>A0A1I2V9P5_9FIRM</name>
<reference evidence="11" key="1">
    <citation type="submission" date="2016-10" db="EMBL/GenBank/DDBJ databases">
        <authorList>
            <person name="Varghese N."/>
            <person name="Submissions S."/>
        </authorList>
    </citation>
    <scope>NUCLEOTIDE SEQUENCE [LARGE SCALE GENOMIC DNA]</scope>
    <source>
        <strain evidence="11">DSM 17038</strain>
    </source>
</reference>
<keyword evidence="3 6" id="KW-0812">Transmembrane</keyword>
<dbReference type="Proteomes" id="UP000199337">
    <property type="component" value="Unassembled WGS sequence"/>
</dbReference>
<protein>
    <submittedName>
        <fullName evidence="10">Diguanylate cyclase (GGDEF) domain-containing protein</fullName>
    </submittedName>
</protein>
<dbReference type="Gene3D" id="1.10.3210.10">
    <property type="entry name" value="Hypothetical protein af1432"/>
    <property type="match status" value="1"/>
</dbReference>
<feature type="domain" description="GGDEF" evidence="8">
    <location>
        <begin position="397"/>
        <end position="531"/>
    </location>
</feature>
<dbReference type="InterPro" id="IPR033479">
    <property type="entry name" value="dCache_1"/>
</dbReference>
<dbReference type="CDD" id="cd00077">
    <property type="entry name" value="HDc"/>
    <property type="match status" value="1"/>
</dbReference>
<dbReference type="InterPro" id="IPR003607">
    <property type="entry name" value="HD/PDEase_dom"/>
</dbReference>
<dbReference type="Pfam" id="PF00990">
    <property type="entry name" value="GGDEF"/>
    <property type="match status" value="1"/>
</dbReference>
<dbReference type="SUPFAM" id="SSF103190">
    <property type="entry name" value="Sensory domain-like"/>
    <property type="match status" value="2"/>
</dbReference>
<dbReference type="PROSITE" id="PS50887">
    <property type="entry name" value="GGDEF"/>
    <property type="match status" value="1"/>
</dbReference>
<dbReference type="PROSITE" id="PS50885">
    <property type="entry name" value="HAMP"/>
    <property type="match status" value="1"/>
</dbReference>
<keyword evidence="2" id="KW-1003">Cell membrane</keyword>
<dbReference type="Pfam" id="PF13487">
    <property type="entry name" value="HD_5"/>
    <property type="match status" value="1"/>
</dbReference>
<feature type="transmembrane region" description="Helical" evidence="6">
    <location>
        <begin position="9"/>
        <end position="29"/>
    </location>
</feature>
<accession>A0A1I2V9P5</accession>
<dbReference type="SUPFAM" id="SSF55073">
    <property type="entry name" value="Nucleotide cyclase"/>
    <property type="match status" value="1"/>
</dbReference>
<sequence length="719" mass="81157">MVSSIKSRLIIVMVLISFIPVATLGFLSYRNSERMLINNYKAESLQSMQNVREYFMDYYIDEIENAVYVLSGSPDLLNFKQPEASVRLKNRWDDFRRLNPDIWFVYFADTKGDILSSPVFGPIEGYDPRKRLWYTETLKHKGLVVWTDPYLQFGTSELVLTTAKTVEDANGVIGILAIDTKLNQLNKIINNVDLGPGGYAILVDKQGRIIAHPDKTQVGKNVGENKWFNHLHSGLYQDSIYYKYDGKDVFISYVTIPKTGWQIVGIIPRETLENAVVPIKKKTLLITFISSLMALLISVLLYRSFADLLNRFIITMGEVESGNLNTRLIIKKSDSAEYVQLGQKFNNMVATIESLLKERDRTEKHLKFLNMRDPLTGLYNRNHFESEIQRYTKKNNTTLGIIVCDVDGLKLVNDTMGHHMGDKLLIAAASVIKSIFRQEDIAARIGGDEFAILLPNADENVIKKIIKRISKAIQVSNEENPGFLMSLSCGYAVSSGDNMKSATELFVEADNNMYREKLYHSQSNRSAIVQTLTKAMEARDFVTEGHAERLQDLAANLAVAAGIPASEITNIRLLAQFHDIGKVGIPDRVLNKPGRLNQDEKIEMQRHSEIGYRIAQSAPDLAHIADWILKHHEWWNGQGYPLGLKGEEIPLECRILSIVDAYDAMTSDRPYRKALSHEVAVMEMIRCSGSQFDPNLVEIFIRISGVGSPESENSSDSLS</sequence>
<dbReference type="EMBL" id="FOOX01000010">
    <property type="protein sequence ID" value="SFG83871.1"/>
    <property type="molecule type" value="Genomic_DNA"/>
</dbReference>
<dbReference type="PANTHER" id="PTHR43155">
    <property type="entry name" value="CYCLIC DI-GMP PHOSPHODIESTERASE PA4108-RELATED"/>
    <property type="match status" value="1"/>
</dbReference>
<keyword evidence="5 6" id="KW-0472">Membrane</keyword>
<dbReference type="OrthoDB" id="9798833at2"/>
<feature type="transmembrane region" description="Helical" evidence="6">
    <location>
        <begin position="284"/>
        <end position="302"/>
    </location>
</feature>
<dbReference type="AlphaFoldDB" id="A0A1I2V9P5"/>
<evidence type="ECO:0000256" key="3">
    <source>
        <dbReference type="ARBA" id="ARBA00022692"/>
    </source>
</evidence>
<dbReference type="Gene3D" id="3.30.450.20">
    <property type="entry name" value="PAS domain"/>
    <property type="match status" value="2"/>
</dbReference>
<dbReference type="GO" id="GO:0005886">
    <property type="term" value="C:plasma membrane"/>
    <property type="evidence" value="ECO:0007669"/>
    <property type="project" value="UniProtKB-SubCell"/>
</dbReference>
<feature type="domain" description="HAMP" evidence="7">
    <location>
        <begin position="303"/>
        <end position="357"/>
    </location>
</feature>
<dbReference type="InterPro" id="IPR029787">
    <property type="entry name" value="Nucleotide_cyclase"/>
</dbReference>
<evidence type="ECO:0000256" key="1">
    <source>
        <dbReference type="ARBA" id="ARBA00004651"/>
    </source>
</evidence>
<keyword evidence="11" id="KW-1185">Reference proteome</keyword>
<evidence type="ECO:0000259" key="7">
    <source>
        <dbReference type="PROSITE" id="PS50885"/>
    </source>
</evidence>
<gene>
    <name evidence="10" type="ORF">SAMN05660649_02883</name>
</gene>
<dbReference type="CDD" id="cd01949">
    <property type="entry name" value="GGDEF"/>
    <property type="match status" value="1"/>
</dbReference>
<dbReference type="Pfam" id="PF02743">
    <property type="entry name" value="dCache_1"/>
    <property type="match status" value="1"/>
</dbReference>
<dbReference type="CDD" id="cd18773">
    <property type="entry name" value="PDC1_HK_sensor"/>
    <property type="match status" value="1"/>
</dbReference>